<protein>
    <submittedName>
        <fullName evidence="2">Uncharacterized protein</fullName>
    </submittedName>
</protein>
<dbReference type="AlphaFoldDB" id="A0AA85K9K9"/>
<dbReference type="WBParaSite" id="TREG1_75790.2">
    <property type="protein sequence ID" value="TREG1_75790.2"/>
    <property type="gene ID" value="TREG1_75790"/>
</dbReference>
<evidence type="ECO:0000313" key="2">
    <source>
        <dbReference type="WBParaSite" id="TREG1_75790.2"/>
    </source>
</evidence>
<reference evidence="1" key="1">
    <citation type="submission" date="2022-06" db="EMBL/GenBank/DDBJ databases">
        <authorList>
            <person name="Berger JAMES D."/>
            <person name="Berger JAMES D."/>
        </authorList>
    </citation>
    <scope>NUCLEOTIDE SEQUENCE [LARGE SCALE GENOMIC DNA]</scope>
</reference>
<organism evidence="1 2">
    <name type="scientific">Trichobilharzia regenti</name>
    <name type="common">Nasal bird schistosome</name>
    <dbReference type="NCBI Taxonomy" id="157069"/>
    <lineage>
        <taxon>Eukaryota</taxon>
        <taxon>Metazoa</taxon>
        <taxon>Spiralia</taxon>
        <taxon>Lophotrochozoa</taxon>
        <taxon>Platyhelminthes</taxon>
        <taxon>Trematoda</taxon>
        <taxon>Digenea</taxon>
        <taxon>Strigeidida</taxon>
        <taxon>Schistosomatoidea</taxon>
        <taxon>Schistosomatidae</taxon>
        <taxon>Trichobilharzia</taxon>
    </lineage>
</organism>
<sequence>MFSSMYSHISVITPLVFFAINKGESTKLEDIEKLLAKSEGELPGLAQSIIDSEAEIKKLQDKIINEAVETGNNTVENYVNCWKEIYEIFYGIHLFDDAVNRLQRQSEEYDLYSEEHSLQQCLQEEADAYSAKLQSIEGINCDDYRPSGKEQGIILQILDLQELKKNIGDSYQHRMRYGKTILFMEIHETAIENLKEAEGRN</sequence>
<proteinExistence type="predicted"/>
<reference evidence="2" key="2">
    <citation type="submission" date="2023-11" db="UniProtKB">
        <authorList>
            <consortium name="WormBaseParasite"/>
        </authorList>
    </citation>
    <scope>IDENTIFICATION</scope>
</reference>
<accession>A0AA85K9K9</accession>
<dbReference type="Proteomes" id="UP000050795">
    <property type="component" value="Unassembled WGS sequence"/>
</dbReference>
<name>A0AA85K9K9_TRIRE</name>
<keyword evidence="1" id="KW-1185">Reference proteome</keyword>
<evidence type="ECO:0000313" key="1">
    <source>
        <dbReference type="Proteomes" id="UP000050795"/>
    </source>
</evidence>